<gene>
    <name evidence="1" type="ORF">GCM10008956_35960</name>
</gene>
<sequence>MAPACVLWLDPSGEWAPALPLLRGQRDVLSLGEFDPEARRGPAIWIRSVVDTGAPRPPVVYVPGVTRDVLRSEAVPDALRPLVDLQFRGVPFLAPRQRAWTVAAFLKAQGVDVADSAKGAVAGHLDTLMQMTVEELRDRSPLTAGTLGRLAFPDLPGLLLGWLSSGEAVSDALREAFQAEYGVDVRAGQPEVARALVARTGPLAGVWERFASNPAAFAGVRGALEAAAPAQVTWTPGQVPQWPQVNRAAETALHEGLAALVDVPAGEARAGVLNLEAAHAPRRGSVWEQWGEAPLVQALAPLAALAEATAVGTPGSSPAELADWYAREGHRVDLAALQALGAVEGAADSAVVAGVVRALTLEWLTRVNERFAALVLAGAPLPGPVSGTWTATPGLAVVFVDGLRFDTATLLADLLAAHAPQVTWQFAALPTITPTAKPAVSPAAAELTAHPDGGLALAHGKRAVNAAVLRDALGQVGFLSAPGGGLPDPAGAAWLETGNLDSLGHGQGLHLACLLPGELRRIADRVQQLLDAGFREVRVITDHGWLLLPGGLPKADLPAALAAFKKGRCAVLKPGNASGYPAAPWAWNPDVQVTLAPGIHSFEAGEVYAHGGLSLQETVIPVLTVRGGAAPQAVSIDQVRWVGNRCRLHLSGAQDCLVDLRTRAADPASSLLTAPRPVGADGTASVLVAGDDLDGLAATLVVLRGDQIVRERPLKIGDNA</sequence>
<dbReference type="EMBL" id="BMQG01000021">
    <property type="protein sequence ID" value="GGM57033.1"/>
    <property type="molecule type" value="Genomic_DNA"/>
</dbReference>
<name>A0A8H9GWX4_9DEIO</name>
<comment type="caution">
    <text evidence="1">The sequence shown here is derived from an EMBL/GenBank/DDBJ whole genome shotgun (WGS) entry which is preliminary data.</text>
</comment>
<reference evidence="2" key="1">
    <citation type="journal article" date="2019" name="Int. J. Syst. Evol. Microbiol.">
        <title>The Global Catalogue of Microorganisms (GCM) 10K type strain sequencing project: providing services to taxonomists for standard genome sequencing and annotation.</title>
        <authorList>
            <consortium name="The Broad Institute Genomics Platform"/>
            <consortium name="The Broad Institute Genome Sequencing Center for Infectious Disease"/>
            <person name="Wu L."/>
            <person name="Ma J."/>
        </authorList>
    </citation>
    <scope>NUCLEOTIDE SEQUENCE [LARGE SCALE GENOMIC DNA]</scope>
    <source>
        <strain evidence="2">JCM 31047</strain>
    </source>
</reference>
<evidence type="ECO:0000313" key="1">
    <source>
        <dbReference type="EMBL" id="GGM57033.1"/>
    </source>
</evidence>
<dbReference type="Proteomes" id="UP000600547">
    <property type="component" value="Unassembled WGS sequence"/>
</dbReference>
<keyword evidence="2" id="KW-1185">Reference proteome</keyword>
<organism evidence="1 2">
    <name type="scientific">Deinococcus arenae</name>
    <dbReference type="NCBI Taxonomy" id="1452751"/>
    <lineage>
        <taxon>Bacteria</taxon>
        <taxon>Thermotogati</taxon>
        <taxon>Deinococcota</taxon>
        <taxon>Deinococci</taxon>
        <taxon>Deinococcales</taxon>
        <taxon>Deinococcaceae</taxon>
        <taxon>Deinococcus</taxon>
    </lineage>
</organism>
<protein>
    <recommendedName>
        <fullName evidence="3">BREX-1 system phosphatase PglZ type B</fullName>
    </recommendedName>
</protein>
<proteinExistence type="predicted"/>
<evidence type="ECO:0000313" key="2">
    <source>
        <dbReference type="Proteomes" id="UP000600547"/>
    </source>
</evidence>
<dbReference type="AlphaFoldDB" id="A0A8H9GWX4"/>
<accession>A0A8H9GWX4</accession>
<evidence type="ECO:0008006" key="3">
    <source>
        <dbReference type="Google" id="ProtNLM"/>
    </source>
</evidence>
<dbReference type="NCBIfam" id="NF033450">
    <property type="entry name" value="BREX_PglZ_1_B"/>
    <property type="match status" value="1"/>
</dbReference>